<feature type="region of interest" description="Disordered" evidence="5">
    <location>
        <begin position="471"/>
        <end position="491"/>
    </location>
</feature>
<gene>
    <name evidence="8" type="ORF">WJX75_005296</name>
</gene>
<evidence type="ECO:0000256" key="4">
    <source>
        <dbReference type="ARBA" id="ARBA00023242"/>
    </source>
</evidence>
<feature type="region of interest" description="Disordered" evidence="5">
    <location>
        <begin position="138"/>
        <end position="157"/>
    </location>
</feature>
<evidence type="ECO:0000256" key="2">
    <source>
        <dbReference type="ARBA" id="ARBA00022664"/>
    </source>
</evidence>
<protein>
    <recommendedName>
        <fullName evidence="10">PRP3-domain-containing protein</fullName>
    </recommendedName>
</protein>
<feature type="compositionally biased region" description="Basic and acidic residues" evidence="5">
    <location>
        <begin position="476"/>
        <end position="487"/>
    </location>
</feature>
<dbReference type="EMBL" id="JALJOT010000009">
    <property type="protein sequence ID" value="KAK9907523.1"/>
    <property type="molecule type" value="Genomic_DNA"/>
</dbReference>
<feature type="region of interest" description="Disordered" evidence="5">
    <location>
        <begin position="62"/>
        <end position="92"/>
    </location>
</feature>
<reference evidence="8 9" key="1">
    <citation type="journal article" date="2024" name="Nat. Commun.">
        <title>Phylogenomics reveals the evolutionary origins of lichenization in chlorophyte algae.</title>
        <authorList>
            <person name="Puginier C."/>
            <person name="Libourel C."/>
            <person name="Otte J."/>
            <person name="Skaloud P."/>
            <person name="Haon M."/>
            <person name="Grisel S."/>
            <person name="Petersen M."/>
            <person name="Berrin J.G."/>
            <person name="Delaux P.M."/>
            <person name="Dal Grande F."/>
            <person name="Keller J."/>
        </authorList>
    </citation>
    <scope>NUCLEOTIDE SEQUENCE [LARGE SCALE GENOMIC DNA]</scope>
    <source>
        <strain evidence="8 9">SAG 216-7</strain>
    </source>
</reference>
<dbReference type="Pfam" id="PF06544">
    <property type="entry name" value="Prp3_C"/>
    <property type="match status" value="1"/>
</dbReference>
<dbReference type="Pfam" id="PF08572">
    <property type="entry name" value="PRP3"/>
    <property type="match status" value="1"/>
</dbReference>
<dbReference type="PANTHER" id="PTHR14212">
    <property type="entry name" value="U4/U6-ASSOCIATED RNA SPLICING FACTOR-RELATED"/>
    <property type="match status" value="1"/>
</dbReference>
<feature type="compositionally biased region" description="Basic and acidic residues" evidence="5">
    <location>
        <begin position="1"/>
        <end position="14"/>
    </location>
</feature>
<evidence type="ECO:0000256" key="1">
    <source>
        <dbReference type="ARBA" id="ARBA00004123"/>
    </source>
</evidence>
<keyword evidence="4" id="KW-0539">Nucleus</keyword>
<keyword evidence="2" id="KW-0507">mRNA processing</keyword>
<evidence type="ECO:0000256" key="5">
    <source>
        <dbReference type="SAM" id="MobiDB-lite"/>
    </source>
</evidence>
<accession>A0ABR2YL05</accession>
<dbReference type="Proteomes" id="UP001491310">
    <property type="component" value="Unassembled WGS sequence"/>
</dbReference>
<keyword evidence="3" id="KW-0508">mRNA splicing</keyword>
<dbReference type="PANTHER" id="PTHR14212:SF0">
    <property type="entry name" value="U4_U6 SMALL NUCLEAR RIBONUCLEOPROTEIN PRP3"/>
    <property type="match status" value="1"/>
</dbReference>
<feature type="compositionally biased region" description="Low complexity" evidence="5">
    <location>
        <begin position="81"/>
        <end position="91"/>
    </location>
</feature>
<evidence type="ECO:0000313" key="9">
    <source>
        <dbReference type="Proteomes" id="UP001491310"/>
    </source>
</evidence>
<evidence type="ECO:0008006" key="10">
    <source>
        <dbReference type="Google" id="ProtNLM"/>
    </source>
</evidence>
<comment type="subcellular location">
    <subcellularLocation>
        <location evidence="1">Nucleus</location>
    </subcellularLocation>
</comment>
<evidence type="ECO:0000256" key="3">
    <source>
        <dbReference type="ARBA" id="ARBA00023187"/>
    </source>
</evidence>
<keyword evidence="9" id="KW-1185">Reference proteome</keyword>
<dbReference type="InterPro" id="IPR013881">
    <property type="entry name" value="Pre-mRNA_splic_Prp3_dom"/>
</dbReference>
<comment type="caution">
    <text evidence="8">The sequence shown here is derived from an EMBL/GenBank/DDBJ whole genome shotgun (WGS) entry which is preliminary data.</text>
</comment>
<evidence type="ECO:0000259" key="7">
    <source>
        <dbReference type="Pfam" id="PF08572"/>
    </source>
</evidence>
<evidence type="ECO:0000259" key="6">
    <source>
        <dbReference type="Pfam" id="PF06544"/>
    </source>
</evidence>
<sequence>MSEGDQPRVKRSRFDTSGPGLPSATVPAAMAKDASAKAKQALEKAKKLLELKQLNDKLKLKMPKATGGAPSSAILPPPTAAPTLPGAVPGAKPKTFTPASLYLDDQGREVDVQGRLIQRVDTRVAAPTLKLNERVEVKKAEPKKPEPPKRSFYDPEMGDRLLNKVERRPRANFEFVQHGRFERQAEAMRLKAQFGEEAVRARPAKVFEDKKSAAPVRDVNMIPLGQRPAKEEKKEPELDPIPDVEWWDVRILRDPQRYGAGEFGEDVAANLNAEKITILIEHPVPIDPPAEEAPPPPMPLMLTEKERKKLKTQRRMEREKDRQEMIRQGLMEPPKPKVKISNLMRVLGNEAVADPSAMEAEVRAQMEEREQAHKDRNLARKLTPAERREKKHVKLVGAAGEGEAPTVAVYSIDRLSKPAHRFKVRANAEELHLTGCSVTTEALSVVVVEGGPKSHKRYNKLMLGRIKWDEEEDEDDNRHQDEDEMQRKPPGCRLAWTGKVKAKAFEKFVVHDAKSAADARKFLEERGIAHYWDLAEATL</sequence>
<dbReference type="InterPro" id="IPR027104">
    <property type="entry name" value="Prp3"/>
</dbReference>
<proteinExistence type="predicted"/>
<feature type="region of interest" description="Disordered" evidence="5">
    <location>
        <begin position="1"/>
        <end position="33"/>
    </location>
</feature>
<dbReference type="CDD" id="cd24162">
    <property type="entry name" value="Prp3_C"/>
    <property type="match status" value="1"/>
</dbReference>
<dbReference type="InterPro" id="IPR010541">
    <property type="entry name" value="Prp3_C"/>
</dbReference>
<evidence type="ECO:0000313" key="8">
    <source>
        <dbReference type="EMBL" id="KAK9907523.1"/>
    </source>
</evidence>
<name>A0ABR2YL05_9CHLO</name>
<organism evidence="8 9">
    <name type="scientific">Coccomyxa subellipsoidea</name>
    <dbReference type="NCBI Taxonomy" id="248742"/>
    <lineage>
        <taxon>Eukaryota</taxon>
        <taxon>Viridiplantae</taxon>
        <taxon>Chlorophyta</taxon>
        <taxon>core chlorophytes</taxon>
        <taxon>Trebouxiophyceae</taxon>
        <taxon>Trebouxiophyceae incertae sedis</taxon>
        <taxon>Coccomyxaceae</taxon>
        <taxon>Coccomyxa</taxon>
    </lineage>
</organism>
<feature type="domain" description="Small nuclear ribonucleoprotein Prp3 C-terminal" evidence="6">
    <location>
        <begin position="408"/>
        <end position="535"/>
    </location>
</feature>
<feature type="domain" description="Pre-mRNA-splicing factor 3" evidence="7">
    <location>
        <begin position="152"/>
        <end position="383"/>
    </location>
</feature>